<dbReference type="PANTHER" id="PTHR23530:SF1">
    <property type="entry name" value="PERMEASE, MAJOR FACILITATOR SUPERFAMILY-RELATED"/>
    <property type="match status" value="1"/>
</dbReference>
<feature type="transmembrane region" description="Helical" evidence="5">
    <location>
        <begin position="80"/>
        <end position="99"/>
    </location>
</feature>
<keyword evidence="2 5" id="KW-0812">Transmembrane</keyword>
<feature type="transmembrane region" description="Helical" evidence="5">
    <location>
        <begin position="396"/>
        <end position="415"/>
    </location>
</feature>
<comment type="caution">
    <text evidence="7">The sequence shown here is derived from an EMBL/GenBank/DDBJ whole genome shotgun (WGS) entry which is preliminary data.</text>
</comment>
<dbReference type="InterPro" id="IPR053160">
    <property type="entry name" value="MFS_DHA3_Transporter"/>
</dbReference>
<feature type="transmembrane region" description="Helical" evidence="5">
    <location>
        <begin position="46"/>
        <end position="68"/>
    </location>
</feature>
<dbReference type="InterPro" id="IPR020846">
    <property type="entry name" value="MFS_dom"/>
</dbReference>
<feature type="transmembrane region" description="Helical" evidence="5">
    <location>
        <begin position="149"/>
        <end position="168"/>
    </location>
</feature>
<dbReference type="PROSITE" id="PS00216">
    <property type="entry name" value="SUGAR_TRANSPORT_1"/>
    <property type="match status" value="1"/>
</dbReference>
<evidence type="ECO:0000256" key="5">
    <source>
        <dbReference type="SAM" id="Phobius"/>
    </source>
</evidence>
<organism evidence="7 8">
    <name type="scientific">Nostocoides vanveenii</name>
    <dbReference type="NCBI Taxonomy" id="330835"/>
    <lineage>
        <taxon>Bacteria</taxon>
        <taxon>Bacillati</taxon>
        <taxon>Actinomycetota</taxon>
        <taxon>Actinomycetes</taxon>
        <taxon>Micrococcales</taxon>
        <taxon>Intrasporangiaceae</taxon>
        <taxon>Nostocoides</taxon>
    </lineage>
</organism>
<feature type="transmembrane region" description="Helical" evidence="5">
    <location>
        <begin position="238"/>
        <end position="256"/>
    </location>
</feature>
<dbReference type="SUPFAM" id="SSF103473">
    <property type="entry name" value="MFS general substrate transporter"/>
    <property type="match status" value="1"/>
</dbReference>
<evidence type="ECO:0000259" key="6">
    <source>
        <dbReference type="PROSITE" id="PS50850"/>
    </source>
</evidence>
<name>A0ABP4X7M2_9MICO</name>
<feature type="transmembrane region" description="Helical" evidence="5">
    <location>
        <begin position="276"/>
        <end position="296"/>
    </location>
</feature>
<sequence length="424" mass="44557">MSTAMRHTAMSLEQATRIFYLLNFTRWFPVGFVVGIFILIQTGRGLTIAQAMTAAAVSGFACFALELPTSGFADAFGRRAVYLAAAVVNVLAGAAYLFAQNFWQFVGAAALMGTFRALDSGPLEAWFVDTVHEGSPGADVDQELSRAGTVLGLAVGAGALISGGLIWWHPVRAFAAIDLAVAVFALLNVVHLAATWLLLREGPRAISTGEQERHAWASAREAPAVIASGVRLLATNKVLLGIILAEIAWSIGMVAFESLLPLRLEELLGSAQAAGATMGPVAAVGWGIFALGTWIAGKASKRWGVARAAMLGRTLNATGVLLMAWAFTPAGLIAAYLFTYTWHGVNGPPHSALLHREAEARNRATVLSINSMFAFLAFGVAGPLAGLLADRASIRLAMLAVGLTSLLGVAAYLPARRAECAVRS</sequence>
<evidence type="ECO:0000313" key="7">
    <source>
        <dbReference type="EMBL" id="GAA1769533.1"/>
    </source>
</evidence>
<protein>
    <recommendedName>
        <fullName evidence="6">Major facilitator superfamily (MFS) profile domain-containing protein</fullName>
    </recommendedName>
</protein>
<keyword evidence="8" id="KW-1185">Reference proteome</keyword>
<keyword evidence="4 5" id="KW-0472">Membrane</keyword>
<feature type="domain" description="Major facilitator superfamily (MFS) profile" evidence="6">
    <location>
        <begin position="15"/>
        <end position="417"/>
    </location>
</feature>
<evidence type="ECO:0000256" key="1">
    <source>
        <dbReference type="ARBA" id="ARBA00004651"/>
    </source>
</evidence>
<proteinExistence type="predicted"/>
<dbReference type="PANTHER" id="PTHR23530">
    <property type="entry name" value="TRANSPORT PROTEIN-RELATED"/>
    <property type="match status" value="1"/>
</dbReference>
<evidence type="ECO:0000256" key="2">
    <source>
        <dbReference type="ARBA" id="ARBA00022692"/>
    </source>
</evidence>
<dbReference type="Proteomes" id="UP001501475">
    <property type="component" value="Unassembled WGS sequence"/>
</dbReference>
<dbReference type="InterPro" id="IPR036259">
    <property type="entry name" value="MFS_trans_sf"/>
</dbReference>
<keyword evidence="3 5" id="KW-1133">Transmembrane helix</keyword>
<dbReference type="InterPro" id="IPR005829">
    <property type="entry name" value="Sugar_transporter_CS"/>
</dbReference>
<dbReference type="Gene3D" id="1.20.1250.20">
    <property type="entry name" value="MFS general substrate transporter like domains"/>
    <property type="match status" value="1"/>
</dbReference>
<evidence type="ECO:0000256" key="3">
    <source>
        <dbReference type="ARBA" id="ARBA00022989"/>
    </source>
</evidence>
<feature type="transmembrane region" description="Helical" evidence="5">
    <location>
        <begin position="369"/>
        <end position="389"/>
    </location>
</feature>
<dbReference type="InterPro" id="IPR011701">
    <property type="entry name" value="MFS"/>
</dbReference>
<evidence type="ECO:0000256" key="4">
    <source>
        <dbReference type="ARBA" id="ARBA00023136"/>
    </source>
</evidence>
<dbReference type="RefSeq" id="WP_344067654.1">
    <property type="nucleotide sequence ID" value="NZ_BAAAPN010000059.1"/>
</dbReference>
<evidence type="ECO:0000313" key="8">
    <source>
        <dbReference type="Proteomes" id="UP001501475"/>
    </source>
</evidence>
<dbReference type="EMBL" id="BAAAPN010000059">
    <property type="protein sequence ID" value="GAA1769533.1"/>
    <property type="molecule type" value="Genomic_DNA"/>
</dbReference>
<feature type="transmembrane region" description="Helical" evidence="5">
    <location>
        <begin position="20"/>
        <end position="40"/>
    </location>
</feature>
<reference evidence="8" key="1">
    <citation type="journal article" date="2019" name="Int. J. Syst. Evol. Microbiol.">
        <title>The Global Catalogue of Microorganisms (GCM) 10K type strain sequencing project: providing services to taxonomists for standard genome sequencing and annotation.</title>
        <authorList>
            <consortium name="The Broad Institute Genomics Platform"/>
            <consortium name="The Broad Institute Genome Sequencing Center for Infectious Disease"/>
            <person name="Wu L."/>
            <person name="Ma J."/>
        </authorList>
    </citation>
    <scope>NUCLEOTIDE SEQUENCE [LARGE SCALE GENOMIC DNA]</scope>
    <source>
        <strain evidence="8">JCM 15591</strain>
    </source>
</reference>
<feature type="transmembrane region" description="Helical" evidence="5">
    <location>
        <begin position="317"/>
        <end position="338"/>
    </location>
</feature>
<accession>A0ABP4X7M2</accession>
<feature type="transmembrane region" description="Helical" evidence="5">
    <location>
        <begin position="174"/>
        <end position="199"/>
    </location>
</feature>
<comment type="subcellular location">
    <subcellularLocation>
        <location evidence="1">Cell membrane</location>
        <topology evidence="1">Multi-pass membrane protein</topology>
    </subcellularLocation>
</comment>
<dbReference type="Pfam" id="PF07690">
    <property type="entry name" value="MFS_1"/>
    <property type="match status" value="1"/>
</dbReference>
<dbReference type="PROSITE" id="PS50850">
    <property type="entry name" value="MFS"/>
    <property type="match status" value="1"/>
</dbReference>
<gene>
    <name evidence="7" type="ORF">GCM10009810_30090</name>
</gene>